<evidence type="ECO:0000313" key="3">
    <source>
        <dbReference type="Proteomes" id="UP000323136"/>
    </source>
</evidence>
<dbReference type="Proteomes" id="UP000323136">
    <property type="component" value="Unassembled WGS sequence"/>
</dbReference>
<comment type="caution">
    <text evidence="2">The sequence shown here is derived from an EMBL/GenBank/DDBJ whole genome shotgun (WGS) entry which is preliminary data.</text>
</comment>
<keyword evidence="1" id="KW-0812">Transmembrane</keyword>
<dbReference type="RefSeq" id="WP_148869206.1">
    <property type="nucleotide sequence ID" value="NZ_VNIA01000001.1"/>
</dbReference>
<proteinExistence type="predicted"/>
<keyword evidence="1" id="KW-0472">Membrane</keyword>
<sequence>MIDKENYCQLISKEHIERKQSWFVNILVSLDQFGNTLAKGNPDNTISARIGYFMHNENGNPNWFWKLLENVVNFTFKPLDGIEHCFVAYCYDKDEKFEEGDLFAKIVLFIFVVVFSIPFLIIVVYIVAFLFPKAKNEYKMDHEKVSLEKINNFRKKHCASD</sequence>
<accession>A0A5S5E0S9</accession>
<organism evidence="2 3">
    <name type="scientific">Tenacibaculum adriaticum</name>
    <dbReference type="NCBI Taxonomy" id="413713"/>
    <lineage>
        <taxon>Bacteria</taxon>
        <taxon>Pseudomonadati</taxon>
        <taxon>Bacteroidota</taxon>
        <taxon>Flavobacteriia</taxon>
        <taxon>Flavobacteriales</taxon>
        <taxon>Flavobacteriaceae</taxon>
        <taxon>Tenacibaculum</taxon>
    </lineage>
</organism>
<keyword evidence="3" id="KW-1185">Reference proteome</keyword>
<dbReference type="OrthoDB" id="8451539at2"/>
<gene>
    <name evidence="2" type="ORF">C7447_101942</name>
</gene>
<evidence type="ECO:0000256" key="1">
    <source>
        <dbReference type="SAM" id="Phobius"/>
    </source>
</evidence>
<name>A0A5S5E0S9_9FLAO</name>
<feature type="transmembrane region" description="Helical" evidence="1">
    <location>
        <begin position="106"/>
        <end position="131"/>
    </location>
</feature>
<dbReference type="AlphaFoldDB" id="A0A5S5E0S9"/>
<reference evidence="2 3" key="1">
    <citation type="submission" date="2019-07" db="EMBL/GenBank/DDBJ databases">
        <title>Genomic Encyclopedia of Type Strains, Phase IV (KMG-IV): sequencing the most valuable type-strain genomes for metagenomic binning, comparative biology and taxonomic classification.</title>
        <authorList>
            <person name="Goeker M."/>
        </authorList>
    </citation>
    <scope>NUCLEOTIDE SEQUENCE [LARGE SCALE GENOMIC DNA]</scope>
    <source>
        <strain evidence="2 3">DSM 18961</strain>
    </source>
</reference>
<evidence type="ECO:0000313" key="2">
    <source>
        <dbReference type="EMBL" id="TYQ00330.1"/>
    </source>
</evidence>
<protein>
    <submittedName>
        <fullName evidence="2">Uncharacterized protein</fullName>
    </submittedName>
</protein>
<dbReference type="EMBL" id="VNIA01000001">
    <property type="protein sequence ID" value="TYQ00330.1"/>
    <property type="molecule type" value="Genomic_DNA"/>
</dbReference>
<keyword evidence="1" id="KW-1133">Transmembrane helix</keyword>